<accession>A0A133UYS5</accession>
<evidence type="ECO:0000313" key="2">
    <source>
        <dbReference type="Proteomes" id="UP000070520"/>
    </source>
</evidence>
<reference evidence="1 2" key="1">
    <citation type="journal article" date="2016" name="Sci. Rep.">
        <title>Metabolic traits of an uncultured archaeal lineage -MSBL1- from brine pools of the Red Sea.</title>
        <authorList>
            <person name="Mwirichia R."/>
            <person name="Alam I."/>
            <person name="Rashid M."/>
            <person name="Vinu M."/>
            <person name="Ba-Alawi W."/>
            <person name="Anthony Kamau A."/>
            <person name="Kamanda Ngugi D."/>
            <person name="Goker M."/>
            <person name="Klenk H.P."/>
            <person name="Bajic V."/>
            <person name="Stingl U."/>
        </authorList>
    </citation>
    <scope>NUCLEOTIDE SEQUENCE [LARGE SCALE GENOMIC DNA]</scope>
    <source>
        <strain evidence="1">SCGC-AAA261C02</strain>
    </source>
</reference>
<dbReference type="Pfam" id="PF25952">
    <property type="entry name" value="DUF7990"/>
    <property type="match status" value="1"/>
</dbReference>
<gene>
    <name evidence="1" type="ORF">AKJ42_03315</name>
</gene>
<comment type="caution">
    <text evidence="1">The sequence shown here is derived from an EMBL/GenBank/DDBJ whole genome shotgun (WGS) entry which is preliminary data.</text>
</comment>
<organism evidence="1 2">
    <name type="scientific">candidate division MSBL1 archaeon SCGC-AAA261C02</name>
    <dbReference type="NCBI Taxonomy" id="1698272"/>
    <lineage>
        <taxon>Archaea</taxon>
        <taxon>Methanobacteriati</taxon>
        <taxon>Methanobacteriota</taxon>
        <taxon>candidate division MSBL1</taxon>
    </lineage>
</organism>
<proteinExistence type="predicted"/>
<protein>
    <submittedName>
        <fullName evidence="1">Uncharacterized protein</fullName>
    </submittedName>
</protein>
<dbReference type="EMBL" id="LHXW01000049">
    <property type="protein sequence ID" value="KXA99360.1"/>
    <property type="molecule type" value="Genomic_DNA"/>
</dbReference>
<dbReference type="InterPro" id="IPR058303">
    <property type="entry name" value="DUF7990"/>
</dbReference>
<dbReference type="Proteomes" id="UP000070520">
    <property type="component" value="Unassembled WGS sequence"/>
</dbReference>
<dbReference type="AlphaFoldDB" id="A0A133UYS5"/>
<evidence type="ECO:0000313" key="1">
    <source>
        <dbReference type="EMBL" id="KXA99360.1"/>
    </source>
</evidence>
<name>A0A133UYS5_9EURY</name>
<keyword evidence="2" id="KW-1185">Reference proteome</keyword>
<sequence>MEIGGKLKKFFSSSLDYGHLVRVEAYDRMDAFLLLCFSDALGIPNPHSYYMSELLPYIGEDLSRWARRMAGDRDEGLSHLTYKLDHHTF</sequence>